<feature type="region of interest" description="Disordered" evidence="1">
    <location>
        <begin position="373"/>
        <end position="395"/>
    </location>
</feature>
<sequence length="395" mass="43097">MRSTLPTRFAPAPVLAGLLCGAALVLGAADARAQLLRPWTPPAADTLQRLAADARVAFRANRGDSATGPNFTGYDLSSRIARRLVRSLGRHNLLQAPAIEAVMDSLGLDTDVAIDAALPNFVLVMVRNPFLRPAHAVGFLYWYRGAELLQQGVVFRGGLDPVMRVWFTGRPSAPYLWAVLDGVRDEPNTRRFTLLELGASGGAWNAVQYEGAGPDFGPVHEVTFADVNRDGVPEMVAWGPSPADSLFEFCPACPGLIAEQTWVLRGNRFGLEESRLVPSALANFTLFIRMLREGNRAGAARLLEDPALVDEAIGLGWGKGAGRGLWNVEMVENESPWPRFIQVRFGGAPGRPLYNVHFGQKDGRWVIRRWGVPRRGGTPEQQVTPGAPEPARPRR</sequence>
<protein>
    <submittedName>
        <fullName evidence="2">Uncharacterized protein</fullName>
    </submittedName>
</protein>
<gene>
    <name evidence="2" type="ORF">ENR23_03730</name>
</gene>
<name>A0A832ML47_UNCEI</name>
<evidence type="ECO:0000313" key="2">
    <source>
        <dbReference type="EMBL" id="HGZ42531.1"/>
    </source>
</evidence>
<reference evidence="2" key="1">
    <citation type="journal article" date="2020" name="mSystems">
        <title>Genome- and Community-Level Interaction Insights into Carbon Utilization and Element Cycling Functions of Hydrothermarchaeota in Hydrothermal Sediment.</title>
        <authorList>
            <person name="Zhou Z."/>
            <person name="Liu Y."/>
            <person name="Xu W."/>
            <person name="Pan J."/>
            <person name="Luo Z.H."/>
            <person name="Li M."/>
        </authorList>
    </citation>
    <scope>NUCLEOTIDE SEQUENCE [LARGE SCALE GENOMIC DNA]</scope>
    <source>
        <strain evidence="2">SpSt-381</strain>
    </source>
</reference>
<evidence type="ECO:0000256" key="1">
    <source>
        <dbReference type="SAM" id="MobiDB-lite"/>
    </source>
</evidence>
<proteinExistence type="predicted"/>
<dbReference type="AlphaFoldDB" id="A0A832ML47"/>
<organism evidence="2">
    <name type="scientific">Eiseniibacteriota bacterium</name>
    <dbReference type="NCBI Taxonomy" id="2212470"/>
    <lineage>
        <taxon>Bacteria</taxon>
        <taxon>Candidatus Eiseniibacteriota</taxon>
    </lineage>
</organism>
<comment type="caution">
    <text evidence="2">The sequence shown here is derived from an EMBL/GenBank/DDBJ whole genome shotgun (WGS) entry which is preliminary data.</text>
</comment>
<accession>A0A832ML47</accession>
<dbReference type="EMBL" id="DSQF01000006">
    <property type="protein sequence ID" value="HGZ42531.1"/>
    <property type="molecule type" value="Genomic_DNA"/>
</dbReference>